<proteinExistence type="inferred from homology"/>
<feature type="compositionally biased region" description="Acidic residues" evidence="4">
    <location>
        <begin position="595"/>
        <end position="604"/>
    </location>
</feature>
<dbReference type="PANTHER" id="PTHR10073">
    <property type="entry name" value="DNA MISMATCH REPAIR PROTEIN MLH, PMS, MUTL"/>
    <property type="match status" value="1"/>
</dbReference>
<evidence type="ECO:0000256" key="1">
    <source>
        <dbReference type="ARBA" id="ARBA00006082"/>
    </source>
</evidence>
<dbReference type="CDD" id="cd16926">
    <property type="entry name" value="HATPase_MutL-MLH-PMS-like"/>
    <property type="match status" value="1"/>
</dbReference>
<feature type="compositionally biased region" description="Basic and acidic residues" evidence="4">
    <location>
        <begin position="575"/>
        <end position="589"/>
    </location>
</feature>
<organism evidence="7 8">
    <name type="scientific">Aureobasidium melanogenum</name>
    <name type="common">Aureobasidium pullulans var. melanogenum</name>
    <dbReference type="NCBI Taxonomy" id="46634"/>
    <lineage>
        <taxon>Eukaryota</taxon>
        <taxon>Fungi</taxon>
        <taxon>Dikarya</taxon>
        <taxon>Ascomycota</taxon>
        <taxon>Pezizomycotina</taxon>
        <taxon>Dothideomycetes</taxon>
        <taxon>Dothideomycetidae</taxon>
        <taxon>Dothideales</taxon>
        <taxon>Saccotheciaceae</taxon>
        <taxon>Aureobasidium</taxon>
    </lineage>
</organism>
<dbReference type="FunFam" id="3.30.565.10:FF:000014">
    <property type="entry name" value="Mismatch repair endonuclease pms1, putative"/>
    <property type="match status" value="1"/>
</dbReference>
<feature type="region of interest" description="Disordered" evidence="4">
    <location>
        <begin position="383"/>
        <end position="461"/>
    </location>
</feature>
<dbReference type="InterPro" id="IPR020568">
    <property type="entry name" value="Ribosomal_Su5_D2-typ_SF"/>
</dbReference>
<dbReference type="Pfam" id="PF13589">
    <property type="entry name" value="HATPase_c_3"/>
    <property type="match status" value="1"/>
</dbReference>
<dbReference type="SUPFAM" id="SSF54211">
    <property type="entry name" value="Ribosomal protein S5 domain 2-like"/>
    <property type="match status" value="1"/>
</dbReference>
<feature type="compositionally biased region" description="Low complexity" evidence="4">
    <location>
        <begin position="390"/>
        <end position="400"/>
    </location>
</feature>
<dbReference type="Proteomes" id="UP000729357">
    <property type="component" value="Unassembled WGS sequence"/>
</dbReference>
<protein>
    <recommendedName>
        <fullName evidence="3">DNA mismatch repair protein PMS1</fullName>
    </recommendedName>
</protein>
<dbReference type="EMBL" id="JAHFXS010000413">
    <property type="protein sequence ID" value="KAG9985219.1"/>
    <property type="molecule type" value="Genomic_DNA"/>
</dbReference>
<dbReference type="CDD" id="cd03484">
    <property type="entry name" value="MutL_Trans_hPMS_2_like"/>
    <property type="match status" value="1"/>
</dbReference>
<dbReference type="Gene3D" id="3.30.1370.100">
    <property type="entry name" value="MutL, C-terminal domain, regulatory subdomain"/>
    <property type="match status" value="1"/>
</dbReference>
<dbReference type="NCBIfam" id="TIGR00585">
    <property type="entry name" value="mutl"/>
    <property type="match status" value="1"/>
</dbReference>
<dbReference type="InterPro" id="IPR042121">
    <property type="entry name" value="MutL_C_regsub"/>
</dbReference>
<evidence type="ECO:0000256" key="4">
    <source>
        <dbReference type="SAM" id="MobiDB-lite"/>
    </source>
</evidence>
<dbReference type="InterPro" id="IPR014790">
    <property type="entry name" value="MutL_C"/>
</dbReference>
<sequence>MKVCTMASIQAIEQTSVHQIQSGQVIVDLNSVVKELVENSLDAGSTSIEVRFRNHGLDAIEVIDNGTGIAPEDFESVALKHHTSKLCNYDDLENLDTFGFRGEALASLCALSQLYIITARETDLPRGTRLEFEVSGKLKGTSTVAAQRGTKVVVEKIFHNLPVRKKELEKNIKREYGKVLTLLQAYACISTGVRFTVSNQMPKGTKVSSFSTNGSTATKDNIIKVFGSKSLRDLVALDLKFEMQPTTSALSTDDGTSRGVKVEGHISRPVLGEGRSAPDRQMFYVNSRPCSLPQVAKAVNEVYKSFNISQSPFVFANLIMDTNSYDVNVSPDKRTILLHDQGVLLESLKEALVELFESQEQTVPQTKPAFTQPKLPAYKPLTVVREPESEATAETTAEPPMSRAEPDEENQEAVTQTGPPERLIHNWVGRGAQNRVDVPRRPDKPPVQNAFDRMRPQRTPQQVAEITIGDKTTRTVIGSGSYTPTRHKIHIPKNSVAKKLSQFAMPGTQVESEDECSEEESGSGEEEKQQDAEESDEEALFVPQTNDRQSVHAKERTPEFTSQTLGDLHTSPIDEFLRSTEEADKELSRAGEVGPESDQEYLDEEERRLREDAKIARMIQEAEDEAARPSHDNIRRATQALRASKHKTLNLSQACDTSTASIAEQAALLSMVPAMSQKSSQPKKTVADDIEQADAEARLSLTVSKSDFGQMDIIGQFNLGFILAVRPPSETVKSSDLFIIDQHAADEKYNFERFTDTLTLEPQRLAQPKQLELTAIEEEIVLTHTNSLTANGFIIETDTSGASDVGLRCKLLTLPTSKDVTFDLSDLEELLHLLSDHSGGIIPRPTKVRKMLAMRACRSSIMVGKPLKENQMLKVVRNLGEMDKPWNCPHGRPTMRHLADLSTWGYDDTDVVETDWKGWVQKAKMGQSPSDEQIQEADGEMAEQEEK</sequence>
<dbReference type="Gene3D" id="3.30.1540.20">
    <property type="entry name" value="MutL, C-terminal domain, dimerisation subdomain"/>
    <property type="match status" value="1"/>
</dbReference>
<dbReference type="InterPro" id="IPR014762">
    <property type="entry name" value="DNA_mismatch_repair_CS"/>
</dbReference>
<dbReference type="InterPro" id="IPR014721">
    <property type="entry name" value="Ribsml_uS5_D2-typ_fold_subgr"/>
</dbReference>
<evidence type="ECO:0000313" key="8">
    <source>
        <dbReference type="Proteomes" id="UP000729357"/>
    </source>
</evidence>
<dbReference type="Pfam" id="PF01119">
    <property type="entry name" value="DNA_mis_repair"/>
    <property type="match status" value="1"/>
</dbReference>
<dbReference type="GO" id="GO:0005524">
    <property type="term" value="F:ATP binding"/>
    <property type="evidence" value="ECO:0007669"/>
    <property type="project" value="InterPro"/>
</dbReference>
<dbReference type="SUPFAM" id="SSF118116">
    <property type="entry name" value="DNA mismatch repair protein MutL"/>
    <property type="match status" value="1"/>
</dbReference>
<gene>
    <name evidence="7" type="ORF">KCU98_g4866</name>
</gene>
<feature type="domain" description="DNA mismatch repair protein S5" evidence="6">
    <location>
        <begin position="222"/>
        <end position="357"/>
    </location>
</feature>
<comment type="caution">
    <text evidence="7">The sequence shown here is derived from an EMBL/GenBank/DDBJ whole genome shotgun (WGS) entry which is preliminary data.</text>
</comment>
<dbReference type="PROSITE" id="PS00058">
    <property type="entry name" value="DNA_MISMATCH_REPAIR_1"/>
    <property type="match status" value="1"/>
</dbReference>
<feature type="region of interest" description="Disordered" evidence="4">
    <location>
        <begin position="504"/>
        <end position="606"/>
    </location>
</feature>
<evidence type="ECO:0000259" key="5">
    <source>
        <dbReference type="SMART" id="SM00853"/>
    </source>
</evidence>
<comment type="similarity">
    <text evidence="1">Belongs to the DNA mismatch repair MutL/HexB family.</text>
</comment>
<evidence type="ECO:0000256" key="2">
    <source>
        <dbReference type="ARBA" id="ARBA00022763"/>
    </source>
</evidence>
<dbReference type="GO" id="GO:0032389">
    <property type="term" value="C:MutLalpha complex"/>
    <property type="evidence" value="ECO:0007669"/>
    <property type="project" value="TreeGrafter"/>
</dbReference>
<feature type="compositionally biased region" description="Basic and acidic residues" evidence="4">
    <location>
        <begin position="549"/>
        <end position="558"/>
    </location>
</feature>
<dbReference type="InterPro" id="IPR002099">
    <property type="entry name" value="MutL/Mlh/PMS"/>
</dbReference>
<feature type="compositionally biased region" description="Acidic residues" evidence="4">
    <location>
        <begin position="511"/>
        <end position="524"/>
    </location>
</feature>
<reference evidence="7" key="1">
    <citation type="journal article" date="2021" name="J Fungi (Basel)">
        <title>Virulence traits and population genomics of the black yeast Aureobasidium melanogenum.</title>
        <authorList>
            <person name="Cernosa A."/>
            <person name="Sun X."/>
            <person name="Gostincar C."/>
            <person name="Fang C."/>
            <person name="Gunde-Cimerman N."/>
            <person name="Song Z."/>
        </authorList>
    </citation>
    <scope>NUCLEOTIDE SEQUENCE</scope>
    <source>
        <strain evidence="7">EXF-9298</strain>
    </source>
</reference>
<dbReference type="InterPro" id="IPR013507">
    <property type="entry name" value="DNA_mismatch_S5_2-like"/>
</dbReference>
<dbReference type="Gene3D" id="3.30.565.10">
    <property type="entry name" value="Histidine kinase-like ATPase, C-terminal domain"/>
    <property type="match status" value="1"/>
</dbReference>
<dbReference type="InterPro" id="IPR037198">
    <property type="entry name" value="MutL_C_sf"/>
</dbReference>
<dbReference type="SMART" id="SM01340">
    <property type="entry name" value="DNA_mis_repair"/>
    <property type="match status" value="1"/>
</dbReference>
<evidence type="ECO:0000313" key="7">
    <source>
        <dbReference type="EMBL" id="KAG9985219.1"/>
    </source>
</evidence>
<dbReference type="InterPro" id="IPR042120">
    <property type="entry name" value="MutL_C_dimsub"/>
</dbReference>
<dbReference type="AlphaFoldDB" id="A0A9P8FVW0"/>
<dbReference type="InterPro" id="IPR038973">
    <property type="entry name" value="MutL/Mlh/Pms-like"/>
</dbReference>
<dbReference type="SMART" id="SM00853">
    <property type="entry name" value="MutL_C"/>
    <property type="match status" value="1"/>
</dbReference>
<dbReference type="SUPFAM" id="SSF55874">
    <property type="entry name" value="ATPase domain of HSP90 chaperone/DNA topoisomerase II/histidine kinase"/>
    <property type="match status" value="1"/>
</dbReference>
<feature type="region of interest" description="Disordered" evidence="4">
    <location>
        <begin position="923"/>
        <end position="947"/>
    </location>
</feature>
<keyword evidence="2" id="KW-0227">DNA damage</keyword>
<keyword evidence="8" id="KW-1185">Reference proteome</keyword>
<dbReference type="InterPro" id="IPR036890">
    <property type="entry name" value="HATPase_C_sf"/>
</dbReference>
<dbReference type="GO" id="GO:0000710">
    <property type="term" value="P:meiotic mismatch repair"/>
    <property type="evidence" value="ECO:0007669"/>
    <property type="project" value="UniProtKB-ARBA"/>
</dbReference>
<dbReference type="PANTHER" id="PTHR10073:SF52">
    <property type="entry name" value="MISMATCH REPAIR ENDONUCLEASE PMS2"/>
    <property type="match status" value="1"/>
</dbReference>
<feature type="domain" description="MutL C-terminal dimerisation" evidence="5">
    <location>
        <begin position="713"/>
        <end position="867"/>
    </location>
</feature>
<dbReference type="FunFam" id="3.30.1370.100:FF:000001">
    <property type="entry name" value="Mismatch repair endonuclease pms1, putative"/>
    <property type="match status" value="1"/>
</dbReference>
<reference evidence="7" key="2">
    <citation type="submission" date="2021-08" db="EMBL/GenBank/DDBJ databases">
        <authorList>
            <person name="Gostincar C."/>
            <person name="Sun X."/>
            <person name="Song Z."/>
            <person name="Gunde-Cimerman N."/>
        </authorList>
    </citation>
    <scope>NUCLEOTIDE SEQUENCE</scope>
    <source>
        <strain evidence="7">EXF-9298</strain>
    </source>
</reference>
<feature type="non-terminal residue" evidence="7">
    <location>
        <position position="947"/>
    </location>
</feature>
<dbReference type="Pfam" id="PF08676">
    <property type="entry name" value="MutL_C"/>
    <property type="match status" value="1"/>
</dbReference>
<dbReference type="GO" id="GO:0140664">
    <property type="term" value="F:ATP-dependent DNA damage sensor activity"/>
    <property type="evidence" value="ECO:0007669"/>
    <property type="project" value="InterPro"/>
</dbReference>
<evidence type="ECO:0000256" key="3">
    <source>
        <dbReference type="ARBA" id="ARBA00070941"/>
    </source>
</evidence>
<dbReference type="GO" id="GO:0030983">
    <property type="term" value="F:mismatched DNA binding"/>
    <property type="evidence" value="ECO:0007669"/>
    <property type="project" value="InterPro"/>
</dbReference>
<name>A0A9P8FVW0_AURME</name>
<feature type="compositionally biased region" description="Acidic residues" evidence="4">
    <location>
        <begin position="933"/>
        <end position="947"/>
    </location>
</feature>
<evidence type="ECO:0000259" key="6">
    <source>
        <dbReference type="SMART" id="SM01340"/>
    </source>
</evidence>
<dbReference type="Gene3D" id="3.30.230.10">
    <property type="match status" value="1"/>
</dbReference>
<accession>A0A9P8FVW0</accession>
<dbReference type="GO" id="GO:0016887">
    <property type="term" value="F:ATP hydrolysis activity"/>
    <property type="evidence" value="ECO:0007669"/>
    <property type="project" value="InterPro"/>
</dbReference>
<dbReference type="FunFam" id="3.30.230.10:FF:000120">
    <property type="entry name" value="Mismatch repair endonuclease PMS2"/>
    <property type="match status" value="1"/>
</dbReference>